<evidence type="ECO:0000313" key="3">
    <source>
        <dbReference type="Proteomes" id="UP000016662"/>
    </source>
</evidence>
<protein>
    <recommendedName>
        <fullName evidence="1">DUF6673 domain-containing protein</fullName>
    </recommendedName>
</protein>
<comment type="caution">
    <text evidence="2">The sequence shown here is derived from an EMBL/GenBank/DDBJ whole genome shotgun (WGS) entry which is preliminary data.</text>
</comment>
<keyword evidence="3" id="KW-1185">Reference proteome</keyword>
<evidence type="ECO:0000259" key="1">
    <source>
        <dbReference type="Pfam" id="PF20378"/>
    </source>
</evidence>
<evidence type="ECO:0000313" key="2">
    <source>
        <dbReference type="EMBL" id="ERJ94767.1"/>
    </source>
</evidence>
<gene>
    <name evidence="2" type="ORF">RUMCAL_01936</name>
</gene>
<accession>U2KR53</accession>
<dbReference type="PATRIC" id="fig|411473.3.peg.1595"/>
<dbReference type="AlphaFoldDB" id="U2KR53"/>
<dbReference type="EMBL" id="AWVF01000236">
    <property type="protein sequence ID" value="ERJ94767.1"/>
    <property type="molecule type" value="Genomic_DNA"/>
</dbReference>
<dbReference type="Pfam" id="PF20378">
    <property type="entry name" value="DUF6673"/>
    <property type="match status" value="1"/>
</dbReference>
<dbReference type="Proteomes" id="UP000016662">
    <property type="component" value="Unassembled WGS sequence"/>
</dbReference>
<organism evidence="2 3">
    <name type="scientific">Ruminococcus callidus ATCC 27760</name>
    <dbReference type="NCBI Taxonomy" id="411473"/>
    <lineage>
        <taxon>Bacteria</taxon>
        <taxon>Bacillati</taxon>
        <taxon>Bacillota</taxon>
        <taxon>Clostridia</taxon>
        <taxon>Eubacteriales</taxon>
        <taxon>Oscillospiraceae</taxon>
        <taxon>Ruminococcus</taxon>
    </lineage>
</organism>
<sequence>MMKDDLTIWHIHGLELPLDIEEADTVEKYEAALAQLEQDVPEDKSAGAAAYIRAYCKAFRTFYDTLFGEGTAEQIFSGIPDHARRYTAVYGEFLTFVAKQAAQSQAESMQLKKKYLPKGGRR</sequence>
<name>U2KR53_9FIRM</name>
<dbReference type="HOGENOM" id="CLU_161951_0_0_9"/>
<dbReference type="STRING" id="411473.RUMCAL_01936"/>
<dbReference type="OrthoDB" id="1828699at2"/>
<reference evidence="2 3" key="1">
    <citation type="submission" date="2013-07" db="EMBL/GenBank/DDBJ databases">
        <authorList>
            <person name="Weinstock G."/>
            <person name="Sodergren E."/>
            <person name="Wylie T."/>
            <person name="Fulton L."/>
            <person name="Fulton R."/>
            <person name="Fronick C."/>
            <person name="O'Laughlin M."/>
            <person name="Godfrey J."/>
            <person name="Miner T."/>
            <person name="Herter B."/>
            <person name="Appelbaum E."/>
            <person name="Cordes M."/>
            <person name="Lek S."/>
            <person name="Wollam A."/>
            <person name="Pepin K.H."/>
            <person name="Palsikar V.B."/>
            <person name="Mitreva M."/>
            <person name="Wilson R.K."/>
        </authorList>
    </citation>
    <scope>NUCLEOTIDE SEQUENCE [LARGE SCALE GENOMIC DNA]</scope>
    <source>
        <strain evidence="2 3">ATCC 27760</strain>
    </source>
</reference>
<feature type="domain" description="DUF6673" evidence="1">
    <location>
        <begin position="11"/>
        <end position="115"/>
    </location>
</feature>
<dbReference type="RefSeq" id="WP_021683433.1">
    <property type="nucleotide sequence ID" value="NZ_KI260480.1"/>
</dbReference>
<dbReference type="InterPro" id="IPR046655">
    <property type="entry name" value="DUF6673"/>
</dbReference>
<dbReference type="GeneID" id="93694532"/>
<proteinExistence type="predicted"/>